<proteinExistence type="inferred from homology"/>
<evidence type="ECO:0000259" key="4">
    <source>
        <dbReference type="Pfam" id="PF00852"/>
    </source>
</evidence>
<dbReference type="AlphaFoldDB" id="A0A7W6KNG4"/>
<reference evidence="5 6" key="1">
    <citation type="submission" date="2020-08" db="EMBL/GenBank/DDBJ databases">
        <title>Genomic Encyclopedia of Type Strains, Phase IV (KMG-IV): sequencing the most valuable type-strain genomes for metagenomic binning, comparative biology and taxonomic classification.</title>
        <authorList>
            <person name="Goeker M."/>
        </authorList>
    </citation>
    <scope>NUCLEOTIDE SEQUENCE [LARGE SCALE GENOMIC DNA]</scope>
    <source>
        <strain evidence="5 6">DSM 28101</strain>
    </source>
</reference>
<dbReference type="InterPro" id="IPR001503">
    <property type="entry name" value="Glyco_trans_10"/>
</dbReference>
<dbReference type="InterPro" id="IPR038577">
    <property type="entry name" value="GT10-like_C_sf"/>
</dbReference>
<evidence type="ECO:0000313" key="6">
    <source>
        <dbReference type="Proteomes" id="UP000530571"/>
    </source>
</evidence>
<evidence type="ECO:0000313" key="5">
    <source>
        <dbReference type="EMBL" id="MBB4124395.1"/>
    </source>
</evidence>
<dbReference type="EMBL" id="JACIDZ010000022">
    <property type="protein sequence ID" value="MBB4124395.1"/>
    <property type="molecule type" value="Genomic_DNA"/>
</dbReference>
<dbReference type="InterPro" id="IPR055270">
    <property type="entry name" value="Glyco_tran_10_C"/>
</dbReference>
<evidence type="ECO:0000256" key="3">
    <source>
        <dbReference type="ARBA" id="ARBA00022679"/>
    </source>
</evidence>
<name>A0A7W6KNG4_9HYPH</name>
<keyword evidence="6" id="KW-1185">Reference proteome</keyword>
<dbReference type="GO" id="GO:0046920">
    <property type="term" value="F:alpha-(1-&gt;3)-fucosyltransferase activity"/>
    <property type="evidence" value="ECO:0007669"/>
    <property type="project" value="TreeGrafter"/>
</dbReference>
<dbReference type="GO" id="GO:0016020">
    <property type="term" value="C:membrane"/>
    <property type="evidence" value="ECO:0007669"/>
    <property type="project" value="InterPro"/>
</dbReference>
<protein>
    <recommendedName>
        <fullName evidence="4">Fucosyltransferase C-terminal domain-containing protein</fullName>
    </recommendedName>
</protein>
<dbReference type="SUPFAM" id="SSF53756">
    <property type="entry name" value="UDP-Glycosyltransferase/glycogen phosphorylase"/>
    <property type="match status" value="1"/>
</dbReference>
<evidence type="ECO:0000256" key="2">
    <source>
        <dbReference type="ARBA" id="ARBA00022676"/>
    </source>
</evidence>
<keyword evidence="3" id="KW-0808">Transferase</keyword>
<dbReference type="PANTHER" id="PTHR11929">
    <property type="entry name" value="ALPHA- 1,3 -FUCOSYLTRANSFERASE"/>
    <property type="match status" value="1"/>
</dbReference>
<gene>
    <name evidence="5" type="ORF">GGR30_004353</name>
</gene>
<dbReference type="PANTHER" id="PTHR11929:SF194">
    <property type="entry name" value="ALPHA-(1,3)-FUCOSYLTRANSFERASE 10"/>
    <property type="match status" value="1"/>
</dbReference>
<dbReference type="Proteomes" id="UP000530571">
    <property type="component" value="Unassembled WGS sequence"/>
</dbReference>
<organism evidence="5 6">
    <name type="scientific">Martelella radicis</name>
    <dbReference type="NCBI Taxonomy" id="1397476"/>
    <lineage>
        <taxon>Bacteria</taxon>
        <taxon>Pseudomonadati</taxon>
        <taxon>Pseudomonadota</taxon>
        <taxon>Alphaproteobacteria</taxon>
        <taxon>Hyphomicrobiales</taxon>
        <taxon>Aurantimonadaceae</taxon>
        <taxon>Martelella</taxon>
    </lineage>
</organism>
<sequence>MVARVKIVSRSTSGKTQDNVARQLPEGFAEKNDIEFVFDADSTEYDWLAVYDDLPRSRQPTVEPLACPPANTILITSEPSGVKIYGRAFTRQFGHVLTSQEPFALRHPGRIWSQVGALWYYGSNWNENRYVTADEISHHFPEKTDTIGSVCSTKQQRHTLNGLRFAFTEYAMRQMPELKVFGHGRKLIDDKALSIDPFKYHLAVENHVAPNHITEKLSDAFLGLSLPFYFGAPNVLDYFPEQSVIPIDIRNPSEAVATMKAAIADNEYEKRLPAIIEARRLVIEEYNLFTMIAGIVNRHERPAYVPAVTEIKGQHAARKAAPISGMADLSFRAGLHLKNLIGNLRQPDWSNI</sequence>
<evidence type="ECO:0000256" key="1">
    <source>
        <dbReference type="ARBA" id="ARBA00008919"/>
    </source>
</evidence>
<dbReference type="RefSeq" id="WP_246414098.1">
    <property type="nucleotide sequence ID" value="NZ_JACIDZ010000022.1"/>
</dbReference>
<dbReference type="Gene3D" id="3.40.50.11660">
    <property type="entry name" value="Glycosyl transferase family 10, C-terminal domain"/>
    <property type="match status" value="1"/>
</dbReference>
<comment type="similarity">
    <text evidence="1">Belongs to the glycosyltransferase 10 family.</text>
</comment>
<keyword evidence="2" id="KW-0328">Glycosyltransferase</keyword>
<dbReference type="Pfam" id="PF00852">
    <property type="entry name" value="Glyco_transf_10"/>
    <property type="match status" value="1"/>
</dbReference>
<accession>A0A7W6KNG4</accession>
<comment type="caution">
    <text evidence="5">The sequence shown here is derived from an EMBL/GenBank/DDBJ whole genome shotgun (WGS) entry which is preliminary data.</text>
</comment>
<feature type="domain" description="Fucosyltransferase C-terminal" evidence="4">
    <location>
        <begin position="143"/>
        <end position="260"/>
    </location>
</feature>